<feature type="region of interest" description="Disordered" evidence="1">
    <location>
        <begin position="762"/>
        <end position="794"/>
    </location>
</feature>
<dbReference type="SUPFAM" id="SSF56112">
    <property type="entry name" value="Protein kinase-like (PK-like)"/>
    <property type="match status" value="1"/>
</dbReference>
<sequence>MAGHVDIVPPFLPKKGIRFSASSAHIQTSPHKFENISNYDTRKHGASLKPNAAIDRPLLGVSSMGHTILVDFHTFEKDVLKIQSGLESITHLSQDLVAHATRSFDRLFKAGASPIEEAIGETFIDVVNTEDHGGLLKGHRAAFTGNKASHDGCTAKVDAGVYPQEHTPAAGNPDWTHIRLIIEFKRRGTSYDPFDDDDPNAPEAHARSRTAVRNQILDYARVVHEYQHRVCIYGLFVIGPEFRLMRFDHSGLIVTKKENYAQNPKLLLSFLAWFDSLSAEDQGLDPTAMLLSRGSRAYQLMDEFAKENQSDMSHNEGDKVDANPPRPDTSTAPPKSDGPARNTRQQTKAAAVISQLDESYLDALELVDEDPRVFKYVRDQFRESLDDDWPRYKLEVGQGKEKRIFLVGKPVWTAFWLFGRGTRGYVALDVNTRRFTFLKDCWRPFYEGVDPEGHYLELLNEEAAKDRRVRVPAVIAHGDVADQVTFTARYAQHRVAEAKKLIRARRDIPTSTPSSSGGRSGKRARDVNVHSVADTGGDDEDQMEYRVYTHYRIVFKDVCLPFTAIRSSQQLVRGLFHCITTYTKLRLLHRDISAGNVIIRPALSSNVDENGQRTVTWNGILTDWELAKFVPKPDAAGKRKEAPRQPERTGTWQFMSVAYIRNHPSQPVAVADELESFFHVLLFYAVRLLCHNVPDVRLYVTEYFDSFTVAEGARRDCSHLKSTAMAAGAIRLSGGVQLAFHVLADSSEAKLDEGTKIEVDESAKDTNDDALDDSSVDAINGLSKADGNDPTKTDVDVSPKVKIAHPYLNKLFQSLLNYFKARYAILEWEQQQLGALPSFNDTSSINPSTTDDEDAPPPRTVNRVTNSEPMSRRPSEEDWDLARALDDHTGVLNDFWEAIGHANWPKDDVVEDRLPDNYDPRELMLALERMCAPSFIRTTGMNVNEEDLKDAPARKKRRTDASEPTALSTTMPPPPGRIVGTSFGDSIIAGMTVKGKGKGKGRSKAGSLN</sequence>
<feature type="compositionally biased region" description="Basic and acidic residues" evidence="1">
    <location>
        <begin position="307"/>
        <end position="321"/>
    </location>
</feature>
<feature type="domain" description="Fungal-type protein kinase" evidence="2">
    <location>
        <begin position="390"/>
        <end position="683"/>
    </location>
</feature>
<feature type="region of interest" description="Disordered" evidence="1">
    <location>
        <begin position="307"/>
        <end position="348"/>
    </location>
</feature>
<gene>
    <name evidence="3" type="ORF">PYCCODRAFT_1467912</name>
</gene>
<dbReference type="Proteomes" id="UP000193067">
    <property type="component" value="Unassembled WGS sequence"/>
</dbReference>
<name>A0A1Y2IMB1_TRAC3</name>
<evidence type="ECO:0000259" key="2">
    <source>
        <dbReference type="Pfam" id="PF17667"/>
    </source>
</evidence>
<dbReference type="OrthoDB" id="2757515at2759"/>
<feature type="region of interest" description="Disordered" evidence="1">
    <location>
        <begin position="506"/>
        <end position="537"/>
    </location>
</feature>
<reference evidence="3 4" key="1">
    <citation type="journal article" date="2015" name="Biotechnol. Biofuels">
        <title>Enhanced degradation of softwood versus hardwood by the white-rot fungus Pycnoporus coccineus.</title>
        <authorList>
            <person name="Couturier M."/>
            <person name="Navarro D."/>
            <person name="Chevret D."/>
            <person name="Henrissat B."/>
            <person name="Piumi F."/>
            <person name="Ruiz-Duenas F.J."/>
            <person name="Martinez A.T."/>
            <person name="Grigoriev I.V."/>
            <person name="Riley R."/>
            <person name="Lipzen A."/>
            <person name="Berrin J.G."/>
            <person name="Master E.R."/>
            <person name="Rosso M.N."/>
        </authorList>
    </citation>
    <scope>NUCLEOTIDE SEQUENCE [LARGE SCALE GENOMIC DNA]</scope>
    <source>
        <strain evidence="3 4">BRFM310</strain>
    </source>
</reference>
<dbReference type="EMBL" id="KZ084106">
    <property type="protein sequence ID" value="OSD02249.1"/>
    <property type="molecule type" value="Genomic_DNA"/>
</dbReference>
<feature type="region of interest" description="Disordered" evidence="1">
    <location>
        <begin position="946"/>
        <end position="983"/>
    </location>
</feature>
<dbReference type="InterPro" id="IPR040976">
    <property type="entry name" value="Pkinase_fungal"/>
</dbReference>
<dbReference type="GO" id="GO:0004672">
    <property type="term" value="F:protein kinase activity"/>
    <property type="evidence" value="ECO:0007669"/>
    <property type="project" value="InterPro"/>
</dbReference>
<dbReference type="PANTHER" id="PTHR38248:SF2">
    <property type="entry name" value="FUNK1 11"/>
    <property type="match status" value="1"/>
</dbReference>
<feature type="region of interest" description="Disordered" evidence="1">
    <location>
        <begin position="837"/>
        <end position="877"/>
    </location>
</feature>
<dbReference type="Pfam" id="PF17667">
    <property type="entry name" value="Pkinase_fungal"/>
    <property type="match status" value="2"/>
</dbReference>
<feature type="compositionally biased region" description="Polar residues" evidence="1">
    <location>
        <begin position="837"/>
        <end position="849"/>
    </location>
</feature>
<dbReference type="PROSITE" id="PS00109">
    <property type="entry name" value="PROTEIN_KINASE_TYR"/>
    <property type="match status" value="1"/>
</dbReference>
<keyword evidence="4" id="KW-1185">Reference proteome</keyword>
<dbReference type="InterPro" id="IPR011009">
    <property type="entry name" value="Kinase-like_dom_sf"/>
</dbReference>
<evidence type="ECO:0000313" key="4">
    <source>
        <dbReference type="Proteomes" id="UP000193067"/>
    </source>
</evidence>
<proteinExistence type="predicted"/>
<protein>
    <recommendedName>
        <fullName evidence="2">Fungal-type protein kinase domain-containing protein</fullName>
    </recommendedName>
</protein>
<dbReference type="InterPro" id="IPR008266">
    <property type="entry name" value="Tyr_kinase_AS"/>
</dbReference>
<dbReference type="Gene3D" id="1.10.510.10">
    <property type="entry name" value="Transferase(Phosphotransferase) domain 1"/>
    <property type="match status" value="1"/>
</dbReference>
<dbReference type="AlphaFoldDB" id="A0A1Y2IMB1"/>
<dbReference type="PANTHER" id="PTHR38248">
    <property type="entry name" value="FUNK1 6"/>
    <property type="match status" value="1"/>
</dbReference>
<feature type="domain" description="Fungal-type protein kinase" evidence="2">
    <location>
        <begin position="210"/>
        <end position="305"/>
    </location>
</feature>
<organism evidence="3 4">
    <name type="scientific">Trametes coccinea (strain BRFM310)</name>
    <name type="common">Pycnoporus coccineus</name>
    <dbReference type="NCBI Taxonomy" id="1353009"/>
    <lineage>
        <taxon>Eukaryota</taxon>
        <taxon>Fungi</taxon>
        <taxon>Dikarya</taxon>
        <taxon>Basidiomycota</taxon>
        <taxon>Agaricomycotina</taxon>
        <taxon>Agaricomycetes</taxon>
        <taxon>Polyporales</taxon>
        <taxon>Polyporaceae</taxon>
        <taxon>Trametes</taxon>
    </lineage>
</organism>
<evidence type="ECO:0000256" key="1">
    <source>
        <dbReference type="SAM" id="MobiDB-lite"/>
    </source>
</evidence>
<accession>A0A1Y2IMB1</accession>
<evidence type="ECO:0000313" key="3">
    <source>
        <dbReference type="EMBL" id="OSD02249.1"/>
    </source>
</evidence>